<keyword evidence="2 5" id="KW-0812">Transmembrane</keyword>
<dbReference type="PANTHER" id="PTHR31310:SF7">
    <property type="entry name" value="PA-PHOSPHATASE RELATED-FAMILY PROTEIN DDB_G0268928"/>
    <property type="match status" value="1"/>
</dbReference>
<evidence type="ECO:0000256" key="1">
    <source>
        <dbReference type="ARBA" id="ARBA00004141"/>
    </source>
</evidence>
<accession>A0A1G1W8C2</accession>
<dbReference type="InterPro" id="IPR036938">
    <property type="entry name" value="PAP2/HPO_sf"/>
</dbReference>
<dbReference type="Pfam" id="PF14378">
    <property type="entry name" value="PAP2_3"/>
    <property type="match status" value="1"/>
</dbReference>
<dbReference type="SMART" id="SM00014">
    <property type="entry name" value="acidPPc"/>
    <property type="match status" value="1"/>
</dbReference>
<dbReference type="AlphaFoldDB" id="A0A1G1W8C2"/>
<keyword evidence="4 5" id="KW-0472">Membrane</keyword>
<evidence type="ECO:0000256" key="5">
    <source>
        <dbReference type="SAM" id="Phobius"/>
    </source>
</evidence>
<evidence type="ECO:0000256" key="3">
    <source>
        <dbReference type="ARBA" id="ARBA00022989"/>
    </source>
</evidence>
<feature type="transmembrane region" description="Helical" evidence="5">
    <location>
        <begin position="37"/>
        <end position="55"/>
    </location>
</feature>
<comment type="caution">
    <text evidence="7">The sequence shown here is derived from an EMBL/GenBank/DDBJ whole genome shotgun (WGS) entry which is preliminary data.</text>
</comment>
<feature type="transmembrane region" description="Helical" evidence="5">
    <location>
        <begin position="12"/>
        <end position="31"/>
    </location>
</feature>
<evidence type="ECO:0000256" key="2">
    <source>
        <dbReference type="ARBA" id="ARBA00022692"/>
    </source>
</evidence>
<feature type="transmembrane region" description="Helical" evidence="5">
    <location>
        <begin position="212"/>
        <end position="230"/>
    </location>
</feature>
<comment type="subcellular location">
    <subcellularLocation>
        <location evidence="1">Membrane</location>
        <topology evidence="1">Multi-pass membrane protein</topology>
    </subcellularLocation>
</comment>
<protein>
    <recommendedName>
        <fullName evidence="6">Phosphatidic acid phosphatase type 2/haloperoxidase domain-containing protein</fullName>
    </recommendedName>
</protein>
<dbReference type="CDD" id="cd03386">
    <property type="entry name" value="PAP2_Aur1_like"/>
    <property type="match status" value="1"/>
</dbReference>
<feature type="transmembrane region" description="Helical" evidence="5">
    <location>
        <begin position="260"/>
        <end position="278"/>
    </location>
</feature>
<dbReference type="Proteomes" id="UP000176631">
    <property type="component" value="Unassembled WGS sequence"/>
</dbReference>
<keyword evidence="3 5" id="KW-1133">Transmembrane helix</keyword>
<evidence type="ECO:0000256" key="4">
    <source>
        <dbReference type="ARBA" id="ARBA00023136"/>
    </source>
</evidence>
<gene>
    <name evidence="7" type="ORF">A2172_05040</name>
</gene>
<proteinExistence type="predicted"/>
<feature type="transmembrane region" description="Helical" evidence="5">
    <location>
        <begin position="237"/>
        <end position="254"/>
    </location>
</feature>
<dbReference type="Gene3D" id="1.20.144.10">
    <property type="entry name" value="Phosphatidic acid phosphatase type 2/haloperoxidase"/>
    <property type="match status" value="1"/>
</dbReference>
<dbReference type="STRING" id="1802593.A2172_05040"/>
<name>A0A1G1W8C2_9BACT</name>
<dbReference type="PANTHER" id="PTHR31310">
    <property type="match status" value="1"/>
</dbReference>
<evidence type="ECO:0000313" key="7">
    <source>
        <dbReference type="EMBL" id="OGY23871.1"/>
    </source>
</evidence>
<feature type="transmembrane region" description="Helical" evidence="5">
    <location>
        <begin position="146"/>
        <end position="167"/>
    </location>
</feature>
<sequence length="305" mass="35579">MREKIGQNLINILLFAYLAVVIIFMLVKNISITPDRLFIFLLFAAVIVGRGKTFLRDWLPFLALLLGYEMLRGLADNFFSVHTSLLVTWEKLLFFGHIPTEFLQHVFYKAGQIGFIDIFATLMYFVHFPLPLAIAFFLWLKNRREYLLFVISFVILSFAGFITYLLFPAAPPWYASDHGLIHVTKITNLVVEKLGWSWNLSFYYTHLNPNQVAAIPSLHAAFPTLSLLSLRHYSKRLFWFFLAYPLLVWFSIVYLGEHYVVDIIAGVLYAVAAYYVVYNFEEIKKYFKELSKLLRVRLVSLTRRG</sequence>
<evidence type="ECO:0000313" key="8">
    <source>
        <dbReference type="Proteomes" id="UP000176631"/>
    </source>
</evidence>
<dbReference type="EMBL" id="MHCP01000019">
    <property type="protein sequence ID" value="OGY23871.1"/>
    <property type="molecule type" value="Genomic_DNA"/>
</dbReference>
<feature type="transmembrane region" description="Helical" evidence="5">
    <location>
        <begin position="118"/>
        <end position="139"/>
    </location>
</feature>
<dbReference type="InterPro" id="IPR052185">
    <property type="entry name" value="IPC_Synthase-Related"/>
</dbReference>
<evidence type="ECO:0000259" key="6">
    <source>
        <dbReference type="SMART" id="SM00014"/>
    </source>
</evidence>
<feature type="domain" description="Phosphatidic acid phosphatase type 2/haloperoxidase" evidence="6">
    <location>
        <begin position="146"/>
        <end position="278"/>
    </location>
</feature>
<dbReference type="InterPro" id="IPR026841">
    <property type="entry name" value="Aur1/Ipt1"/>
</dbReference>
<dbReference type="GO" id="GO:0016020">
    <property type="term" value="C:membrane"/>
    <property type="evidence" value="ECO:0007669"/>
    <property type="project" value="UniProtKB-SubCell"/>
</dbReference>
<dbReference type="SUPFAM" id="SSF48317">
    <property type="entry name" value="Acid phosphatase/Vanadium-dependent haloperoxidase"/>
    <property type="match status" value="1"/>
</dbReference>
<reference evidence="7 8" key="1">
    <citation type="journal article" date="2016" name="Nat. Commun.">
        <title>Thousands of microbial genomes shed light on interconnected biogeochemical processes in an aquifer system.</title>
        <authorList>
            <person name="Anantharaman K."/>
            <person name="Brown C.T."/>
            <person name="Hug L.A."/>
            <person name="Sharon I."/>
            <person name="Castelle C.J."/>
            <person name="Probst A.J."/>
            <person name="Thomas B.C."/>
            <person name="Singh A."/>
            <person name="Wilkins M.J."/>
            <person name="Karaoz U."/>
            <person name="Brodie E.L."/>
            <person name="Williams K.H."/>
            <person name="Hubbard S.S."/>
            <person name="Banfield J.F."/>
        </authorList>
    </citation>
    <scope>NUCLEOTIDE SEQUENCE [LARGE SCALE GENOMIC DNA]</scope>
</reference>
<organism evidence="7 8">
    <name type="scientific">Candidatus Woykebacteria bacterium RBG_13_40_15</name>
    <dbReference type="NCBI Taxonomy" id="1802593"/>
    <lineage>
        <taxon>Bacteria</taxon>
        <taxon>Candidatus Woykeibacteriota</taxon>
    </lineage>
</organism>
<dbReference type="InterPro" id="IPR000326">
    <property type="entry name" value="PAP2/HPO"/>
</dbReference>